<dbReference type="KEGG" id="fsu:Fisuc_0086"/>
<accession>C9RJ57</accession>
<dbReference type="EMBL" id="CP001792">
    <property type="protein sequence ID" value="ACX73701.1"/>
    <property type="molecule type" value="Genomic_DNA"/>
</dbReference>
<gene>
    <name evidence="2" type="ordered locus">Fisuc_0086</name>
    <name evidence="3" type="ordered locus">FSU_0484</name>
</gene>
<feature type="chain" id="PRO_5003001638" evidence="1">
    <location>
        <begin position="28"/>
        <end position="247"/>
    </location>
</feature>
<dbReference type="RefSeq" id="WP_012819931.1">
    <property type="nucleotide sequence ID" value="NC_013410.1"/>
</dbReference>
<dbReference type="HOGENOM" id="CLU_1123232_0_0_0"/>
<organism evidence="3 4">
    <name type="scientific">Fibrobacter succinogenes (strain ATCC 19169 / S85)</name>
    <dbReference type="NCBI Taxonomy" id="59374"/>
    <lineage>
        <taxon>Bacteria</taxon>
        <taxon>Pseudomonadati</taxon>
        <taxon>Fibrobacterota</taxon>
        <taxon>Fibrobacteria</taxon>
        <taxon>Fibrobacterales</taxon>
        <taxon>Fibrobacteraceae</taxon>
        <taxon>Fibrobacter</taxon>
    </lineage>
</organism>
<dbReference type="AlphaFoldDB" id="C9RJ57"/>
<evidence type="ECO:0000313" key="2">
    <source>
        <dbReference type="EMBL" id="ACX73701.1"/>
    </source>
</evidence>
<keyword evidence="1" id="KW-0732">Signal</keyword>
<dbReference type="EMBL" id="CP002158">
    <property type="protein sequence ID" value="ADL26396.1"/>
    <property type="molecule type" value="Genomic_DNA"/>
</dbReference>
<reference evidence="2 5" key="1">
    <citation type="submission" date="2009-10" db="EMBL/GenBank/DDBJ databases">
        <title>Complete sequence of Fibrobacter succinogenes subsp. succinogenes S85.</title>
        <authorList>
            <consortium name="US DOE Joint Genome Institute"/>
            <person name="Lucas S."/>
            <person name="Copeland A."/>
            <person name="Lapidus A."/>
            <person name="Glavina del Rio T."/>
            <person name="Tice H."/>
            <person name="Bruce D."/>
            <person name="Goodwin L."/>
            <person name="Pitluck S."/>
            <person name="Chertkov O."/>
            <person name="Detter J.C."/>
            <person name="Han C."/>
            <person name="Tapia R."/>
            <person name="Larimer F."/>
            <person name="Land M."/>
            <person name="Hauser L."/>
            <person name="Kyrpides N."/>
            <person name="Mikhailova N."/>
            <person name="Weimer P.J."/>
            <person name="Stevenson D.M."/>
            <person name="Boyum J."/>
            <person name="Brumm P.I."/>
            <person name="Mead D."/>
        </authorList>
    </citation>
    <scope>NUCLEOTIDE SEQUENCE [LARGE SCALE GENOMIC DNA]</scope>
    <source>
        <strain evidence="5">ATCC 19169 / S85</strain>
        <strain evidence="2">S85</strain>
    </source>
</reference>
<name>C9RJ57_FIBSS</name>
<evidence type="ECO:0000313" key="4">
    <source>
        <dbReference type="Proteomes" id="UP000000517"/>
    </source>
</evidence>
<protein>
    <submittedName>
        <fullName evidence="3">Uncharacterized protein</fullName>
    </submittedName>
</protein>
<keyword evidence="5" id="KW-1185">Reference proteome</keyword>
<dbReference type="Proteomes" id="UP000001497">
    <property type="component" value="Chromosome"/>
</dbReference>
<reference evidence="4" key="2">
    <citation type="submission" date="2010-08" db="EMBL/GenBank/DDBJ databases">
        <title>Complete sequence of Fibrobacter succinogenes subsp. succinogenes S85.</title>
        <authorList>
            <person name="Durkin A.S."/>
            <person name="Nelson K.E."/>
            <person name="Morrison M."/>
            <person name="Forsberg C.W."/>
            <person name="Wilson D.B."/>
            <person name="Russell J.B."/>
            <person name="Cann I.K.O."/>
            <person name="Mackie R.I."/>
            <person name="White B.A."/>
        </authorList>
    </citation>
    <scope>NUCLEOTIDE SEQUENCE [LARGE SCALE GENOMIC DNA]</scope>
    <source>
        <strain evidence="4">ATCC 19169 / S85</strain>
    </source>
</reference>
<evidence type="ECO:0000256" key="1">
    <source>
        <dbReference type="SAM" id="SignalP"/>
    </source>
</evidence>
<sequence>MRRSSFFFVFVALFVMSASFGVSFANAADPGDGLKFCFIEDKEGTLDYPRLNFSQKPDTETPATGEVCFDKWYEANPTGAGTPDANTYLNNWLSAKQGAIAFVRVTSDIKFAGRSIIGCAEGNNAFNGKMITLYSFQTLYSQIDPQTNEPYVISGLCHFGNVQIVAFIEKFSGTMYNMNFDDAYLNASATNSSAGIIAEGVTGLDGTRVFNGYIHDVKVSNSEFQGTNVGAIVGKGNTDISSAELMV</sequence>
<feature type="signal peptide" evidence="1">
    <location>
        <begin position="1"/>
        <end position="27"/>
    </location>
</feature>
<dbReference type="Proteomes" id="UP000000517">
    <property type="component" value="Chromosome"/>
</dbReference>
<reference evidence="3" key="3">
    <citation type="submission" date="2010-08" db="EMBL/GenBank/DDBJ databases">
        <authorList>
            <person name="Durkin A.S."/>
            <person name="Nelson K.E."/>
            <person name="Morrison M."/>
            <person name="Forsberg C.W."/>
            <person name="Wilson D.B."/>
            <person name="Russell J.B."/>
            <person name="Cann I.K.O."/>
            <person name="Mackie R.I."/>
            <person name="White B.A."/>
        </authorList>
    </citation>
    <scope>NUCLEOTIDE SEQUENCE</scope>
    <source>
        <strain evidence="3">S85</strain>
    </source>
</reference>
<dbReference type="KEGG" id="fsc:FSU_0484"/>
<evidence type="ECO:0000313" key="3">
    <source>
        <dbReference type="EMBL" id="ADL26396.1"/>
    </source>
</evidence>
<evidence type="ECO:0000313" key="5">
    <source>
        <dbReference type="Proteomes" id="UP000001497"/>
    </source>
</evidence>
<proteinExistence type="predicted"/>